<dbReference type="eggNOG" id="KOG3587">
    <property type="taxonomic scope" value="Eukaryota"/>
</dbReference>
<reference evidence="5" key="3">
    <citation type="submission" date="2021-02" db="UniProtKB">
        <authorList>
            <consortium name="EnsemblMetazoa"/>
        </authorList>
    </citation>
    <scope>IDENTIFICATION</scope>
    <source>
        <strain evidence="5">USDA</strain>
    </source>
</reference>
<reference evidence="4" key="1">
    <citation type="submission" date="2007-04" db="EMBL/GenBank/DDBJ databases">
        <title>Annotation of Pediculus humanus corporis strain USDA.</title>
        <authorList>
            <person name="Kirkness E."/>
            <person name="Hannick L."/>
            <person name="Hass B."/>
            <person name="Bruggner R."/>
            <person name="Lawson D."/>
            <person name="Bidwell S."/>
            <person name="Joardar V."/>
            <person name="Caler E."/>
            <person name="Walenz B."/>
            <person name="Inman J."/>
            <person name="Schobel S."/>
            <person name="Galinsky K."/>
            <person name="Amedeo P."/>
            <person name="Strausberg R."/>
        </authorList>
    </citation>
    <scope>NUCLEOTIDE SEQUENCE</scope>
    <source>
        <strain evidence="4">USDA</strain>
    </source>
</reference>
<dbReference type="KEGG" id="phu:Phum_PHUM402330"/>
<dbReference type="OrthoDB" id="5795596at2759"/>
<dbReference type="InterPro" id="IPR044156">
    <property type="entry name" value="Galectin-like"/>
</dbReference>
<accession>E0VRS3</accession>
<dbReference type="EMBL" id="DS235494">
    <property type="protein sequence ID" value="EEB16079.1"/>
    <property type="molecule type" value="Genomic_DNA"/>
</dbReference>
<dbReference type="InterPro" id="IPR013320">
    <property type="entry name" value="ConA-like_dom_sf"/>
</dbReference>
<dbReference type="HOGENOM" id="CLU_037794_0_0_1"/>
<feature type="domain" description="Galectin" evidence="3">
    <location>
        <begin position="96"/>
        <end position="228"/>
    </location>
</feature>
<name>E0VRS3_PEDHC</name>
<organism>
    <name type="scientific">Pediculus humanus subsp. corporis</name>
    <name type="common">Body louse</name>
    <dbReference type="NCBI Taxonomy" id="121224"/>
    <lineage>
        <taxon>Eukaryota</taxon>
        <taxon>Metazoa</taxon>
        <taxon>Ecdysozoa</taxon>
        <taxon>Arthropoda</taxon>
        <taxon>Hexapoda</taxon>
        <taxon>Insecta</taxon>
        <taxon>Pterygota</taxon>
        <taxon>Neoptera</taxon>
        <taxon>Paraneoptera</taxon>
        <taxon>Psocodea</taxon>
        <taxon>Troctomorpha</taxon>
        <taxon>Phthiraptera</taxon>
        <taxon>Anoplura</taxon>
        <taxon>Pediculidae</taxon>
        <taxon>Pediculus</taxon>
    </lineage>
</organism>
<dbReference type="VEuPathDB" id="VectorBase:PHUM402330"/>
<dbReference type="Gene3D" id="2.60.120.200">
    <property type="match status" value="2"/>
</dbReference>
<dbReference type="GO" id="GO:0030246">
    <property type="term" value="F:carbohydrate binding"/>
    <property type="evidence" value="ECO:0007669"/>
    <property type="project" value="UniProtKB-UniRule"/>
</dbReference>
<dbReference type="PANTHER" id="PTHR11346:SF147">
    <property type="entry name" value="GALECTIN"/>
    <property type="match status" value="1"/>
</dbReference>
<dbReference type="AlphaFoldDB" id="E0VRS3"/>
<dbReference type="CDD" id="cd00070">
    <property type="entry name" value="GLECT"/>
    <property type="match status" value="2"/>
</dbReference>
<dbReference type="SMART" id="SM00908">
    <property type="entry name" value="Gal-bind_lectin"/>
    <property type="match status" value="2"/>
</dbReference>
<evidence type="ECO:0000259" key="3">
    <source>
        <dbReference type="PROSITE" id="PS51304"/>
    </source>
</evidence>
<dbReference type="CTD" id="8231077"/>
<proteinExistence type="predicted"/>
<dbReference type="GeneID" id="8231077"/>
<feature type="domain" description="Galectin" evidence="3">
    <location>
        <begin position="258"/>
        <end position="397"/>
    </location>
</feature>
<dbReference type="OMA" id="IRCEYEG"/>
<dbReference type="EMBL" id="AAZO01004734">
    <property type="status" value="NOT_ANNOTATED_CDS"/>
    <property type="molecule type" value="Genomic_DNA"/>
</dbReference>
<evidence type="ECO:0000256" key="2">
    <source>
        <dbReference type="RuleBase" id="RU102079"/>
    </source>
</evidence>
<dbReference type="SMART" id="SM00276">
    <property type="entry name" value="GLECT"/>
    <property type="match status" value="2"/>
</dbReference>
<dbReference type="InParanoid" id="E0VRS3"/>
<dbReference type="FunCoup" id="E0VRS3">
    <property type="interactions" value="219"/>
</dbReference>
<dbReference type="InterPro" id="IPR001079">
    <property type="entry name" value="Galectin_CRD"/>
</dbReference>
<dbReference type="Proteomes" id="UP000009046">
    <property type="component" value="Unassembled WGS sequence"/>
</dbReference>
<dbReference type="RefSeq" id="XP_002428817.1">
    <property type="nucleotide sequence ID" value="XM_002428772.1"/>
</dbReference>
<dbReference type="EnsemblMetazoa" id="PHUM402330-RA">
    <property type="protein sequence ID" value="PHUM402330-PA"/>
    <property type="gene ID" value="PHUM402330"/>
</dbReference>
<evidence type="ECO:0000313" key="5">
    <source>
        <dbReference type="EnsemblMetazoa" id="PHUM402330-PA"/>
    </source>
</evidence>
<evidence type="ECO:0000313" key="4">
    <source>
        <dbReference type="EMBL" id="EEB16079.1"/>
    </source>
</evidence>
<dbReference type="Pfam" id="PF00337">
    <property type="entry name" value="Gal-bind_lectin"/>
    <property type="match status" value="2"/>
</dbReference>
<keyword evidence="1 2" id="KW-0430">Lectin</keyword>
<evidence type="ECO:0000313" key="6">
    <source>
        <dbReference type="Proteomes" id="UP000009046"/>
    </source>
</evidence>
<dbReference type="SUPFAM" id="SSF49899">
    <property type="entry name" value="Concanavalin A-like lectins/glucanases"/>
    <property type="match status" value="2"/>
</dbReference>
<reference evidence="4" key="2">
    <citation type="submission" date="2007-04" db="EMBL/GenBank/DDBJ databases">
        <title>The genome of the human body louse.</title>
        <authorList>
            <consortium name="The Human Body Louse Genome Consortium"/>
            <person name="Kirkness E."/>
            <person name="Walenz B."/>
            <person name="Hass B."/>
            <person name="Bruggner R."/>
            <person name="Strausberg R."/>
        </authorList>
    </citation>
    <scope>NUCLEOTIDE SEQUENCE</scope>
    <source>
        <strain evidence="4">USDA</strain>
    </source>
</reference>
<dbReference type="GO" id="GO:0016936">
    <property type="term" value="F:galactoside binding"/>
    <property type="evidence" value="ECO:0007669"/>
    <property type="project" value="TreeGrafter"/>
</dbReference>
<keyword evidence="6" id="KW-1185">Reference proteome</keyword>
<dbReference type="PROSITE" id="PS51304">
    <property type="entry name" value="GALECTIN"/>
    <property type="match status" value="2"/>
</dbReference>
<protein>
    <recommendedName>
        <fullName evidence="2">Galectin</fullName>
    </recommendedName>
</protein>
<sequence length="397" mass="45566">MRICSSCFPKVNSVRKQQFSDGVSICSKNSSYKEEEEETQSKFYCCGRVPPKRFYKKRHGMCDDKYDNDFVDLGIDAIDFVSSGGKTDIVNPSVPYSAALPEELYQGRAIEIYGKLLDNAKRFSINLSTDSESNSDLALHFNPRIDRRLVIRNHKIKNKWGVEEILSLQPFPFTLGRNFSVLILVADEKFFIAVNRIHYCAFAFRIPIEKVKYLIILGDITVTAIQHGNKTFYPPENLKKIPKVVIPHPLTNESVKCEIRRKVKAIKIGTKIDIFGRLKLLPRAFYVNLQKGIYLWPHPIIPFHMNLRLHPPGTHKTESEIIFNSWMDGYWGKEEIIDNCPFLPGTPFHINIICTNDGFHVSVNKNSLFNYNQTKINQDIDSIVIDGDIIITKVVIH</sequence>
<gene>
    <name evidence="5" type="primary">8231077</name>
    <name evidence="4" type="ORF">Phum_PHUM402330</name>
</gene>
<dbReference type="PANTHER" id="PTHR11346">
    <property type="entry name" value="GALECTIN"/>
    <property type="match status" value="1"/>
</dbReference>
<evidence type="ECO:0000256" key="1">
    <source>
        <dbReference type="ARBA" id="ARBA00022734"/>
    </source>
</evidence>